<dbReference type="InterPro" id="IPR001155">
    <property type="entry name" value="OxRdtase_FMN_N"/>
</dbReference>
<dbReference type="OrthoDB" id="3169239at2"/>
<sequence length="655" mass="68683">MTTVGDLHDPIHAGRLELRNRVVMPAHTTNFAVNGGFSARHLAYHRARAAGGVGLIITEGMRVHPTSLGRTNTVSAGDDRIIASLGELVATVHGEGAKLAAQLLHVGRQAGSHLVLTAPWGASPIPWSPTAAVPHQMTTAEIAEVVDAFAAAAVRVEAAGVDAVEVHLGHGHLPQQFLSPASNHRTDGYGGSLTGRLRFAREVLDAVVAVVPDLPLIVRISGDEFLPGGLDLDTMLTAVELLVADHRIDLLHVSHSAYVATASVATQMADMSFPPMPFRHLPGAFKKAFPSLAVLAVGRVDNLDNARELIAAGDADLVALARPHIAAPDLVARDGEPVRECIACNQGCAGRLELGLPIGCVVNPEAGFEREWAALRAAARSGPHLRVLVVGGGPAGLEAACAAASVGHRVTLVEAAPELGGALRFAARLPMRARFGLMIDQLAAATRDAGVDIRLGTTADAALLADGWDHVVVATGGTEPSAPAEFPAIPLRQAVSAPEKTGDHVVLVDEDGTTTALALADRLLTEGRRVTLVTDRAALSWRVPVYSRPALLDRLRNRGFSAIVLRRVERMAGQDLVCADPMSGQEQRIAAVDTVVFVRPPVARTDLEPPEGVVVGDAYTPRTALEAAFDGRLAGLSVARTDAVREAAARLRGQL</sequence>
<dbReference type="Gene3D" id="3.50.50.60">
    <property type="entry name" value="FAD/NAD(P)-binding domain"/>
    <property type="match status" value="1"/>
</dbReference>
<dbReference type="GO" id="GO:0016491">
    <property type="term" value="F:oxidoreductase activity"/>
    <property type="evidence" value="ECO:0007669"/>
    <property type="project" value="UniProtKB-KW"/>
</dbReference>
<dbReference type="InterPro" id="IPR051793">
    <property type="entry name" value="NADH:flavin_oxidoreductase"/>
</dbReference>
<dbReference type="Pfam" id="PF00724">
    <property type="entry name" value="Oxidored_FMN"/>
    <property type="match status" value="1"/>
</dbReference>
<name>A0A7Z0WQG1_9PSEU</name>
<dbReference type="PANTHER" id="PTHR42917:SF2">
    <property type="entry name" value="2,4-DIENOYL-COA REDUCTASE [(2E)-ENOYL-COA-PRODUCING]"/>
    <property type="match status" value="1"/>
</dbReference>
<evidence type="ECO:0000256" key="4">
    <source>
        <dbReference type="ARBA" id="ARBA00022630"/>
    </source>
</evidence>
<keyword evidence="8" id="KW-0408">Iron</keyword>
<keyword evidence="7" id="KW-0560">Oxidoreductase</keyword>
<evidence type="ECO:0000256" key="8">
    <source>
        <dbReference type="ARBA" id="ARBA00023004"/>
    </source>
</evidence>
<dbReference type="Gene3D" id="3.40.50.720">
    <property type="entry name" value="NAD(P)-binding Rossmann-like Domain"/>
    <property type="match status" value="1"/>
</dbReference>
<comment type="caution">
    <text evidence="11">The sequence shown here is derived from an EMBL/GenBank/DDBJ whole genome shotgun (WGS) entry which is preliminary data.</text>
</comment>
<comment type="cofactor">
    <cofactor evidence="2">
        <name>[4Fe-4S] cluster</name>
        <dbReference type="ChEBI" id="CHEBI:49883"/>
    </cofactor>
</comment>
<dbReference type="SUPFAM" id="SSF51905">
    <property type="entry name" value="FAD/NAD(P)-binding domain"/>
    <property type="match status" value="1"/>
</dbReference>
<dbReference type="PANTHER" id="PTHR42917">
    <property type="entry name" value="2,4-DIENOYL-COA REDUCTASE"/>
    <property type="match status" value="1"/>
</dbReference>
<keyword evidence="9" id="KW-0411">Iron-sulfur</keyword>
<dbReference type="InterPro" id="IPR036188">
    <property type="entry name" value="FAD/NAD-bd_sf"/>
</dbReference>
<keyword evidence="5" id="KW-0288">FMN</keyword>
<comment type="cofactor">
    <cofactor evidence="1">
        <name>FMN</name>
        <dbReference type="ChEBI" id="CHEBI:58210"/>
    </cofactor>
</comment>
<evidence type="ECO:0000256" key="3">
    <source>
        <dbReference type="ARBA" id="ARBA00011048"/>
    </source>
</evidence>
<evidence type="ECO:0000256" key="9">
    <source>
        <dbReference type="ARBA" id="ARBA00023014"/>
    </source>
</evidence>
<dbReference type="SUPFAM" id="SSF51971">
    <property type="entry name" value="Nucleotide-binding domain"/>
    <property type="match status" value="1"/>
</dbReference>
<keyword evidence="4" id="KW-0285">Flavoprotein</keyword>
<dbReference type="InterPro" id="IPR013785">
    <property type="entry name" value="Aldolase_TIM"/>
</dbReference>
<accession>A0A7Z0WQG1</accession>
<dbReference type="Proteomes" id="UP000185696">
    <property type="component" value="Unassembled WGS sequence"/>
</dbReference>
<feature type="domain" description="NADH:flavin oxidoreductase/NADH oxidase N-terminal" evidence="10">
    <location>
        <begin position="7"/>
        <end position="333"/>
    </location>
</feature>
<evidence type="ECO:0000256" key="5">
    <source>
        <dbReference type="ARBA" id="ARBA00022643"/>
    </source>
</evidence>
<dbReference type="EMBL" id="MSIF01000006">
    <property type="protein sequence ID" value="OLF10591.1"/>
    <property type="molecule type" value="Genomic_DNA"/>
</dbReference>
<evidence type="ECO:0000256" key="1">
    <source>
        <dbReference type="ARBA" id="ARBA00001917"/>
    </source>
</evidence>
<proteinExistence type="inferred from homology"/>
<dbReference type="GO" id="GO:0051536">
    <property type="term" value="F:iron-sulfur cluster binding"/>
    <property type="evidence" value="ECO:0007669"/>
    <property type="project" value="UniProtKB-KW"/>
</dbReference>
<keyword evidence="12" id="KW-1185">Reference proteome</keyword>
<evidence type="ECO:0000256" key="2">
    <source>
        <dbReference type="ARBA" id="ARBA00001966"/>
    </source>
</evidence>
<evidence type="ECO:0000313" key="11">
    <source>
        <dbReference type="EMBL" id="OLF10591.1"/>
    </source>
</evidence>
<dbReference type="GO" id="GO:0046872">
    <property type="term" value="F:metal ion binding"/>
    <property type="evidence" value="ECO:0007669"/>
    <property type="project" value="UniProtKB-KW"/>
</dbReference>
<comment type="similarity">
    <text evidence="3">In the N-terminal section; belongs to the NADH:flavin oxidoreductase/NADH oxidase family.</text>
</comment>
<dbReference type="GO" id="GO:0010181">
    <property type="term" value="F:FMN binding"/>
    <property type="evidence" value="ECO:0007669"/>
    <property type="project" value="InterPro"/>
</dbReference>
<evidence type="ECO:0000256" key="6">
    <source>
        <dbReference type="ARBA" id="ARBA00022723"/>
    </source>
</evidence>
<dbReference type="Pfam" id="PF12831">
    <property type="entry name" value="FAD_oxidored"/>
    <property type="match status" value="1"/>
</dbReference>
<dbReference type="Gene3D" id="3.20.20.70">
    <property type="entry name" value="Aldolase class I"/>
    <property type="match status" value="1"/>
</dbReference>
<gene>
    <name evidence="11" type="ORF">BLA60_15565</name>
</gene>
<dbReference type="SUPFAM" id="SSF51395">
    <property type="entry name" value="FMN-linked oxidoreductases"/>
    <property type="match status" value="1"/>
</dbReference>
<dbReference type="PRINTS" id="PR00411">
    <property type="entry name" value="PNDRDTASEI"/>
</dbReference>
<dbReference type="AlphaFoldDB" id="A0A7Z0WQG1"/>
<evidence type="ECO:0000256" key="7">
    <source>
        <dbReference type="ARBA" id="ARBA00023002"/>
    </source>
</evidence>
<reference evidence="11 12" key="1">
    <citation type="submission" date="2016-12" db="EMBL/GenBank/DDBJ databases">
        <title>The draft genome sequence of Actinophytocola xinjiangensis.</title>
        <authorList>
            <person name="Wang W."/>
            <person name="Yuan L."/>
        </authorList>
    </citation>
    <scope>NUCLEOTIDE SEQUENCE [LARGE SCALE GENOMIC DNA]</scope>
    <source>
        <strain evidence="11 12">CGMCC 4.4663</strain>
    </source>
</reference>
<keyword evidence="6" id="KW-0479">Metal-binding</keyword>
<evidence type="ECO:0000313" key="12">
    <source>
        <dbReference type="Proteomes" id="UP000185696"/>
    </source>
</evidence>
<dbReference type="RefSeq" id="WP_075133580.1">
    <property type="nucleotide sequence ID" value="NZ_MSIF01000006.1"/>
</dbReference>
<evidence type="ECO:0000259" key="10">
    <source>
        <dbReference type="Pfam" id="PF00724"/>
    </source>
</evidence>
<protein>
    <recommendedName>
        <fullName evidence="10">NADH:flavin oxidoreductase/NADH oxidase N-terminal domain-containing protein</fullName>
    </recommendedName>
</protein>
<organism evidence="11 12">
    <name type="scientific">Actinophytocola xinjiangensis</name>
    <dbReference type="NCBI Taxonomy" id="485602"/>
    <lineage>
        <taxon>Bacteria</taxon>
        <taxon>Bacillati</taxon>
        <taxon>Actinomycetota</taxon>
        <taxon>Actinomycetes</taxon>
        <taxon>Pseudonocardiales</taxon>
        <taxon>Pseudonocardiaceae</taxon>
    </lineage>
</organism>